<feature type="compositionally biased region" description="Pro residues" evidence="1">
    <location>
        <begin position="58"/>
        <end position="67"/>
    </location>
</feature>
<dbReference type="WBParaSite" id="PTRK_0000453600.1">
    <property type="protein sequence ID" value="PTRK_0000453600.1"/>
    <property type="gene ID" value="PTRK_0000453600"/>
</dbReference>
<sequence length="67" mass="7374">MKFIFYYLASLFIVLYTSLVGAAPPVTNTKVIVIKTTSTNSKGPMRAPSPRRGRSPPRRAPSPPRRG</sequence>
<evidence type="ECO:0000256" key="1">
    <source>
        <dbReference type="SAM" id="MobiDB-lite"/>
    </source>
</evidence>
<feature type="compositionally biased region" description="Low complexity" evidence="1">
    <location>
        <begin position="36"/>
        <end position="48"/>
    </location>
</feature>
<feature type="region of interest" description="Disordered" evidence="1">
    <location>
        <begin position="36"/>
        <end position="67"/>
    </location>
</feature>
<accession>A0A0N4ZAN1</accession>
<keyword evidence="2" id="KW-0732">Signal</keyword>
<feature type="chain" id="PRO_5005891373" evidence="2">
    <location>
        <begin position="23"/>
        <end position="67"/>
    </location>
</feature>
<protein>
    <submittedName>
        <fullName evidence="4">Secreted protein</fullName>
    </submittedName>
</protein>
<evidence type="ECO:0000313" key="4">
    <source>
        <dbReference type="WBParaSite" id="PTRK_0000453600.1"/>
    </source>
</evidence>
<proteinExistence type="predicted"/>
<organism evidence="3 4">
    <name type="scientific">Parastrongyloides trichosuri</name>
    <name type="common">Possum-specific nematode worm</name>
    <dbReference type="NCBI Taxonomy" id="131310"/>
    <lineage>
        <taxon>Eukaryota</taxon>
        <taxon>Metazoa</taxon>
        <taxon>Ecdysozoa</taxon>
        <taxon>Nematoda</taxon>
        <taxon>Chromadorea</taxon>
        <taxon>Rhabditida</taxon>
        <taxon>Tylenchina</taxon>
        <taxon>Panagrolaimomorpha</taxon>
        <taxon>Strongyloidoidea</taxon>
        <taxon>Strongyloididae</taxon>
        <taxon>Parastrongyloides</taxon>
    </lineage>
</organism>
<name>A0A0N4ZAN1_PARTI</name>
<evidence type="ECO:0000256" key="2">
    <source>
        <dbReference type="SAM" id="SignalP"/>
    </source>
</evidence>
<keyword evidence="3" id="KW-1185">Reference proteome</keyword>
<feature type="signal peptide" evidence="2">
    <location>
        <begin position="1"/>
        <end position="22"/>
    </location>
</feature>
<dbReference type="Proteomes" id="UP000038045">
    <property type="component" value="Unplaced"/>
</dbReference>
<evidence type="ECO:0000313" key="3">
    <source>
        <dbReference type="Proteomes" id="UP000038045"/>
    </source>
</evidence>
<reference evidence="4" key="1">
    <citation type="submission" date="2017-02" db="UniProtKB">
        <authorList>
            <consortium name="WormBaseParasite"/>
        </authorList>
    </citation>
    <scope>IDENTIFICATION</scope>
</reference>
<dbReference type="AlphaFoldDB" id="A0A0N4ZAN1"/>